<name>A0A5B9RB18_9AGAM</name>
<reference evidence="2" key="1">
    <citation type="journal article" date="2019" name="Genome Biol. Evol.">
        <title>Evidence of extensive intraspecific noncoding reshuffling in a 169-kb mitochondrial genome of a basidiomycetous fungus.</title>
        <authorList>
            <person name="Lee H.H."/>
            <person name="Ke H.M."/>
            <person name="Lin C.I."/>
            <person name="Lee T.J."/>
            <person name="Chung C.L."/>
            <person name="Tsai I.J."/>
        </authorList>
    </citation>
    <scope>NUCLEOTIDE SEQUENCE</scope>
    <source>
        <strain evidence="2">BCRC 35384</strain>
    </source>
</reference>
<evidence type="ECO:0000256" key="1">
    <source>
        <dbReference type="SAM" id="Phobius"/>
    </source>
</evidence>
<sequence>MHHWWYTNVVNTLLNINYVINSFYNLFVTNLFKCHDTTNIFYIKINNIDRIRSYGRFYNNSNNFILSWIWVYIIWSSLSPYVVKPNLLFSGYLIIYIGRNNRIISIFNR</sequence>
<proteinExistence type="predicted"/>
<feature type="transmembrane region" description="Helical" evidence="1">
    <location>
        <begin position="57"/>
        <end position="75"/>
    </location>
</feature>
<evidence type="ECO:0000313" key="2">
    <source>
        <dbReference type="EMBL" id="QEG57024.1"/>
    </source>
</evidence>
<protein>
    <submittedName>
        <fullName evidence="2">Uncharacterized protein</fullName>
    </submittedName>
</protein>
<keyword evidence="1" id="KW-0472">Membrane</keyword>
<gene>
    <name evidence="2" type="ORF">PPIT_000128</name>
</gene>
<keyword evidence="1" id="KW-0812">Transmembrane</keyword>
<keyword evidence="1" id="KW-1133">Transmembrane helix</keyword>
<geneLocation type="mitochondrion" evidence="2"/>
<keyword evidence="2" id="KW-0496">Mitochondrion</keyword>
<dbReference type="EMBL" id="MK623257">
    <property type="protein sequence ID" value="QEG57024.1"/>
    <property type="molecule type" value="Genomic_DNA"/>
</dbReference>
<dbReference type="AlphaFoldDB" id="A0A5B9RB18"/>
<accession>A0A5B9RB18</accession>
<reference evidence="2" key="2">
    <citation type="submission" date="2019-03" db="EMBL/GenBank/DDBJ databases">
        <authorList>
            <person name="Lee H.-H."/>
            <person name="Tsai I.J."/>
        </authorList>
    </citation>
    <scope>NUCLEOTIDE SEQUENCE</scope>
    <source>
        <strain evidence="2">BCRC 35384</strain>
    </source>
</reference>
<organism evidence="2">
    <name type="scientific">Porodaedalea pini</name>
    <dbReference type="NCBI Taxonomy" id="108901"/>
    <lineage>
        <taxon>Eukaryota</taxon>
        <taxon>Fungi</taxon>
        <taxon>Dikarya</taxon>
        <taxon>Basidiomycota</taxon>
        <taxon>Agaricomycotina</taxon>
        <taxon>Agaricomycetes</taxon>
        <taxon>Hymenochaetales</taxon>
        <taxon>Hymenochaetaceae</taxon>
        <taxon>Porodaedalea</taxon>
    </lineage>
</organism>